<dbReference type="PROSITE" id="PS51725">
    <property type="entry name" value="ABM"/>
    <property type="match status" value="1"/>
</dbReference>
<dbReference type="RefSeq" id="WP_011342211.1">
    <property type="nucleotide sequence ID" value="NC_007498.2"/>
</dbReference>
<organism evidence="2 3">
    <name type="scientific">Syntrophotalea carbinolica (strain DSM 2380 / NBRC 103641 / GraBd1)</name>
    <name type="common">Pelobacter carbinolicus</name>
    <dbReference type="NCBI Taxonomy" id="338963"/>
    <lineage>
        <taxon>Bacteria</taxon>
        <taxon>Pseudomonadati</taxon>
        <taxon>Thermodesulfobacteriota</taxon>
        <taxon>Desulfuromonadia</taxon>
        <taxon>Desulfuromonadales</taxon>
        <taxon>Syntrophotaleaceae</taxon>
        <taxon>Syntrophotalea</taxon>
    </lineage>
</organism>
<dbReference type="Gene3D" id="3.30.70.100">
    <property type="match status" value="1"/>
</dbReference>
<dbReference type="KEGG" id="pca:Pcar_2446"/>
<dbReference type="PANTHER" id="PTHR33336:SF3">
    <property type="entry name" value="ABM DOMAIN-CONTAINING PROTEIN"/>
    <property type="match status" value="1"/>
</dbReference>
<dbReference type="eggNOG" id="COG1359">
    <property type="taxonomic scope" value="Bacteria"/>
</dbReference>
<keyword evidence="2" id="KW-0560">Oxidoreductase</keyword>
<dbReference type="InterPro" id="IPR050744">
    <property type="entry name" value="AI-2_Isomerase_LsrG"/>
</dbReference>
<keyword evidence="3" id="KW-1185">Reference proteome</keyword>
<reference evidence="3" key="1">
    <citation type="submission" date="2005-10" db="EMBL/GenBank/DDBJ databases">
        <title>Complete sequence of Pelobacter carbinolicus DSM 2380.</title>
        <authorList>
            <person name="Copeland A."/>
            <person name="Lucas S."/>
            <person name="Lapidus A."/>
            <person name="Barry K."/>
            <person name="Detter J.C."/>
            <person name="Glavina T."/>
            <person name="Hammon N."/>
            <person name="Israni S."/>
            <person name="Pitluck S."/>
            <person name="Chertkov O."/>
            <person name="Schmutz J."/>
            <person name="Larimer F."/>
            <person name="Land M."/>
            <person name="Kyrpides N."/>
            <person name="Ivanova N."/>
            <person name="Richardson P."/>
        </authorList>
    </citation>
    <scope>NUCLEOTIDE SEQUENCE [LARGE SCALE GENOMIC DNA]</scope>
    <source>
        <strain evidence="3">DSM 2380 / NBRC 103641 / GraBd1</strain>
    </source>
</reference>
<keyword evidence="2" id="KW-0503">Monooxygenase</keyword>
<proteinExistence type="predicted"/>
<dbReference type="OrthoDB" id="287932at2"/>
<name>Q3A1S2_SYNC1</name>
<dbReference type="EMBL" id="CP000142">
    <property type="protein sequence ID" value="ABA89685.1"/>
    <property type="molecule type" value="Genomic_DNA"/>
</dbReference>
<sequence>MALTVVAKFVAKAGKEEELKKEFLERIEPTRAEPGCISYELHQDIDNPAIMVFLENWKSKEDLEKHLAMPYLQSLLGLVGDMCAEPPEIRMATKIA</sequence>
<dbReference type="GO" id="GO:0004497">
    <property type="term" value="F:monooxygenase activity"/>
    <property type="evidence" value="ECO:0007669"/>
    <property type="project" value="UniProtKB-KW"/>
</dbReference>
<reference evidence="2 3" key="2">
    <citation type="journal article" date="2012" name="BMC Genomics">
        <title>The genome of Pelobacter carbinolicus reveals surprising metabolic capabilities and physiological features.</title>
        <authorList>
            <person name="Aklujkar M."/>
            <person name="Haveman S.A."/>
            <person name="Didonato R.Jr."/>
            <person name="Chertkov O."/>
            <person name="Han C.S."/>
            <person name="Land M.L."/>
            <person name="Brown P."/>
            <person name="Lovley D.R."/>
        </authorList>
    </citation>
    <scope>NUCLEOTIDE SEQUENCE [LARGE SCALE GENOMIC DNA]</scope>
    <source>
        <strain evidence="3">DSM 2380 / NBRC 103641 / GraBd1</strain>
    </source>
</reference>
<feature type="domain" description="ABM" evidence="1">
    <location>
        <begin position="3"/>
        <end position="91"/>
    </location>
</feature>
<dbReference type="InterPro" id="IPR007138">
    <property type="entry name" value="ABM_dom"/>
</dbReference>
<dbReference type="Proteomes" id="UP000002534">
    <property type="component" value="Chromosome"/>
</dbReference>
<dbReference type="AlphaFoldDB" id="Q3A1S2"/>
<accession>Q3A1S2</accession>
<protein>
    <submittedName>
        <fullName evidence="2">Antibiotic biosynthesis monooxygenase domain protein</fullName>
    </submittedName>
</protein>
<evidence type="ECO:0000313" key="2">
    <source>
        <dbReference type="EMBL" id="ABA89685.1"/>
    </source>
</evidence>
<evidence type="ECO:0000313" key="3">
    <source>
        <dbReference type="Proteomes" id="UP000002534"/>
    </source>
</evidence>
<dbReference type="SUPFAM" id="SSF54909">
    <property type="entry name" value="Dimeric alpha+beta barrel"/>
    <property type="match status" value="1"/>
</dbReference>
<dbReference type="STRING" id="338963.Pcar_2446"/>
<dbReference type="Pfam" id="PF03992">
    <property type="entry name" value="ABM"/>
    <property type="match status" value="1"/>
</dbReference>
<evidence type="ECO:0000259" key="1">
    <source>
        <dbReference type="PROSITE" id="PS51725"/>
    </source>
</evidence>
<dbReference type="InterPro" id="IPR011008">
    <property type="entry name" value="Dimeric_a/b-barrel"/>
</dbReference>
<dbReference type="PANTHER" id="PTHR33336">
    <property type="entry name" value="QUINOL MONOOXYGENASE YGIN-RELATED"/>
    <property type="match status" value="1"/>
</dbReference>
<gene>
    <name evidence="2" type="ordered locus">Pcar_2446</name>
</gene>
<dbReference type="HOGENOM" id="CLU_131496_6_2_7"/>